<dbReference type="PANTHER" id="PTHR47053:SF1">
    <property type="entry name" value="MUREIN DD-ENDOPEPTIDASE MEPH-RELATED"/>
    <property type="match status" value="1"/>
</dbReference>
<dbReference type="PANTHER" id="PTHR47053">
    <property type="entry name" value="MUREIN DD-ENDOPEPTIDASE MEPH-RELATED"/>
    <property type="match status" value="1"/>
</dbReference>
<dbReference type="InterPro" id="IPR038765">
    <property type="entry name" value="Papain-like_cys_pep_sf"/>
</dbReference>
<evidence type="ECO:0000259" key="5">
    <source>
        <dbReference type="PROSITE" id="PS51935"/>
    </source>
</evidence>
<evidence type="ECO:0000256" key="3">
    <source>
        <dbReference type="ARBA" id="ARBA00022801"/>
    </source>
</evidence>
<evidence type="ECO:0000313" key="6">
    <source>
        <dbReference type="EMBL" id="KAF1687410.1"/>
    </source>
</evidence>
<proteinExistence type="inferred from homology"/>
<keyword evidence="2" id="KW-0645">Protease</keyword>
<dbReference type="PIRSF" id="PIRSF019015">
    <property type="entry name" value="P60_peptidase_YkfC"/>
    <property type="match status" value="1"/>
</dbReference>
<evidence type="ECO:0000313" key="7">
    <source>
        <dbReference type="Proteomes" id="UP000462066"/>
    </source>
</evidence>
<organism evidence="6 7">
    <name type="scientific">Pseudoxanthomonas broegbernensis</name>
    <dbReference type="NCBI Taxonomy" id="83619"/>
    <lineage>
        <taxon>Bacteria</taxon>
        <taxon>Pseudomonadati</taxon>
        <taxon>Pseudomonadota</taxon>
        <taxon>Gammaproteobacteria</taxon>
        <taxon>Lysobacterales</taxon>
        <taxon>Lysobacteraceae</taxon>
        <taxon>Pseudoxanthomonas</taxon>
    </lineage>
</organism>
<accession>A0A7V8GNZ1</accession>
<dbReference type="InterPro" id="IPR051202">
    <property type="entry name" value="Peptidase_C40"/>
</dbReference>
<evidence type="ECO:0000256" key="4">
    <source>
        <dbReference type="ARBA" id="ARBA00022807"/>
    </source>
</evidence>
<evidence type="ECO:0000256" key="2">
    <source>
        <dbReference type="ARBA" id="ARBA00022670"/>
    </source>
</evidence>
<sequence length="436" mass="47433">MASVDADALSPEHWIAKLAEPDRPILDRAGIQAQNARMRALDPSIHDLATLPDPLPRAWVRERIEALSVLPANPLYDGHGTPLPPRSLRMLRRALALEAIAPERPLHYGLVVRRADLRTFPTRASAFSSPRDTDIDRFQESALFPGDAVAVLHESRDGRWLFVASERYLAWIAAADVALGGRDAVLGYARRTPYRVATGAHVRTAIAPGEPRVSALPLEMGVRLPLRADWPPEQPVHGQLPVAAHVVELPVRDAEGRLQAMPALVPRAADMAGDYLPLTPAHLIGQAFKFLGERYGWGHAHGTRDCSGFVSEVYRSFGVLLPRNTGDQAASPALDRIAFAPRDGHAARMAAVRALRPGDLVYIPGHVLMAIGRQDGMTYVIHDIHGGRWRAADGTVAEGRLNGVVVTPLEPMLAGDGRPYVDHMVAIQRIRPAAAP</sequence>
<dbReference type="EMBL" id="MWIP01000003">
    <property type="protein sequence ID" value="KAF1687410.1"/>
    <property type="molecule type" value="Genomic_DNA"/>
</dbReference>
<protein>
    <submittedName>
        <fullName evidence="6">NlpC-P60 family protein</fullName>
    </submittedName>
</protein>
<dbReference type="Pfam" id="PF00877">
    <property type="entry name" value="NLPC_P60"/>
    <property type="match status" value="1"/>
</dbReference>
<dbReference type="InterPro" id="IPR027017">
    <property type="entry name" value="P60_peptidase_YkfC"/>
</dbReference>
<comment type="caution">
    <text evidence="6">The sequence shown here is derived from an EMBL/GenBank/DDBJ whole genome shotgun (WGS) entry which is preliminary data.</text>
</comment>
<dbReference type="Pfam" id="PF12913">
    <property type="entry name" value="SH3_6"/>
    <property type="match status" value="1"/>
</dbReference>
<dbReference type="AlphaFoldDB" id="A0A7V8GNZ1"/>
<reference evidence="6 7" key="1">
    <citation type="submission" date="2017-10" db="EMBL/GenBank/DDBJ databases">
        <title>Whole genome sequencing of Pseudoxanthomonas broegbernensis DSM 12573(T).</title>
        <authorList>
            <person name="Kumar S."/>
            <person name="Bansal K."/>
            <person name="Kaur A."/>
            <person name="Patil P."/>
            <person name="Sharma S."/>
            <person name="Patil P.B."/>
        </authorList>
    </citation>
    <scope>NUCLEOTIDE SEQUENCE [LARGE SCALE GENOMIC DNA]</scope>
    <source>
        <strain evidence="6 7">DSM 12573</strain>
    </source>
</reference>
<evidence type="ECO:0000256" key="1">
    <source>
        <dbReference type="ARBA" id="ARBA00007074"/>
    </source>
</evidence>
<dbReference type="PROSITE" id="PS51935">
    <property type="entry name" value="NLPC_P60"/>
    <property type="match status" value="1"/>
</dbReference>
<dbReference type="GO" id="GO:0006508">
    <property type="term" value="P:proteolysis"/>
    <property type="evidence" value="ECO:0007669"/>
    <property type="project" value="UniProtKB-KW"/>
</dbReference>
<keyword evidence="7" id="KW-1185">Reference proteome</keyword>
<dbReference type="InterPro" id="IPR000064">
    <property type="entry name" value="NLP_P60_dom"/>
</dbReference>
<keyword evidence="4" id="KW-0788">Thiol protease</keyword>
<dbReference type="SUPFAM" id="SSF54001">
    <property type="entry name" value="Cysteine proteinases"/>
    <property type="match status" value="1"/>
</dbReference>
<comment type="similarity">
    <text evidence="1">Belongs to the peptidase C40 family.</text>
</comment>
<dbReference type="Proteomes" id="UP000462066">
    <property type="component" value="Unassembled WGS sequence"/>
</dbReference>
<dbReference type="GO" id="GO:0008234">
    <property type="term" value="F:cysteine-type peptidase activity"/>
    <property type="evidence" value="ECO:0007669"/>
    <property type="project" value="UniProtKB-KW"/>
</dbReference>
<dbReference type="Gene3D" id="3.90.1720.10">
    <property type="entry name" value="endopeptidase domain like (from Nostoc punctiforme)"/>
    <property type="match status" value="1"/>
</dbReference>
<keyword evidence="3" id="KW-0378">Hydrolase</keyword>
<dbReference type="InterPro" id="IPR039439">
    <property type="entry name" value="SH3b1_dom"/>
</dbReference>
<name>A0A7V8GNZ1_9GAMM</name>
<feature type="domain" description="NlpC/P60" evidence="5">
    <location>
        <begin position="277"/>
        <end position="431"/>
    </location>
</feature>
<gene>
    <name evidence="6" type="ORF">B1992_05210</name>
</gene>